<evidence type="ECO:0000313" key="1">
    <source>
        <dbReference type="EMBL" id="GLD52949.1"/>
    </source>
</evidence>
<organism evidence="1 2">
    <name type="scientific">Lates japonicus</name>
    <name type="common">Japanese lates</name>
    <dbReference type="NCBI Taxonomy" id="270547"/>
    <lineage>
        <taxon>Eukaryota</taxon>
        <taxon>Metazoa</taxon>
        <taxon>Chordata</taxon>
        <taxon>Craniata</taxon>
        <taxon>Vertebrata</taxon>
        <taxon>Euteleostomi</taxon>
        <taxon>Actinopterygii</taxon>
        <taxon>Neopterygii</taxon>
        <taxon>Teleostei</taxon>
        <taxon>Neoteleostei</taxon>
        <taxon>Acanthomorphata</taxon>
        <taxon>Carangaria</taxon>
        <taxon>Carangaria incertae sedis</taxon>
        <taxon>Centropomidae</taxon>
        <taxon>Lates</taxon>
    </lineage>
</organism>
<protein>
    <submittedName>
        <fullName evidence="1">Zinc finger BED domain-containing protein 5-like protein</fullName>
    </submittedName>
</protein>
<name>A0AAD3R0R3_LATJO</name>
<sequence>MRSWTAAQSQPSRNICKALTLGRNFPELDTGFVSLDSVVDIVSDGTLKTTFREKSLPDYWVQIQPWHSELADTALKRLMPFPTTYNCDIGFSSLVGLKVRQCNRINVESDLRIKLSSLEPDIVSLMSQHKQHHTVN</sequence>
<dbReference type="EMBL" id="BRZM01000015">
    <property type="protein sequence ID" value="GLD52949.1"/>
    <property type="molecule type" value="Genomic_DNA"/>
</dbReference>
<dbReference type="PANTHER" id="PTHR45913:SF19">
    <property type="entry name" value="LOW QUALITY PROTEIN: ZINC FINGER BED DOMAIN-CONTAINING PROTEIN 5-LIKE"/>
    <property type="match status" value="1"/>
</dbReference>
<accession>A0AAD3R0R3</accession>
<reference evidence="1" key="1">
    <citation type="submission" date="2022-08" db="EMBL/GenBank/DDBJ databases">
        <title>Genome sequencing of akame (Lates japonicus).</title>
        <authorList>
            <person name="Hashiguchi Y."/>
            <person name="Takahashi H."/>
        </authorList>
    </citation>
    <scope>NUCLEOTIDE SEQUENCE</scope>
    <source>
        <strain evidence="1">Kochi</strain>
    </source>
</reference>
<dbReference type="PANTHER" id="PTHR45913">
    <property type="entry name" value="EPM2A-INTERACTING PROTEIN 1"/>
    <property type="match status" value="1"/>
</dbReference>
<gene>
    <name evidence="1" type="ORF">AKAME5_000577500</name>
</gene>
<dbReference type="Proteomes" id="UP001279410">
    <property type="component" value="Unassembled WGS sequence"/>
</dbReference>
<comment type="caution">
    <text evidence="1">The sequence shown here is derived from an EMBL/GenBank/DDBJ whole genome shotgun (WGS) entry which is preliminary data.</text>
</comment>
<keyword evidence="2" id="KW-1185">Reference proteome</keyword>
<proteinExistence type="predicted"/>
<dbReference type="AlphaFoldDB" id="A0AAD3R0R3"/>
<evidence type="ECO:0000313" key="2">
    <source>
        <dbReference type="Proteomes" id="UP001279410"/>
    </source>
</evidence>